<comment type="caution">
    <text evidence="1">The sequence shown here is derived from an EMBL/GenBank/DDBJ whole genome shotgun (WGS) entry which is preliminary data.</text>
</comment>
<dbReference type="AlphaFoldDB" id="A0AB38JU65"/>
<evidence type="ECO:0000313" key="1">
    <source>
        <dbReference type="EMBL" id="TDG89955.1"/>
    </source>
</evidence>
<dbReference type="Proteomes" id="UP000294668">
    <property type="component" value="Unassembled WGS sequence"/>
</dbReference>
<sequence>NNELGIILMAANMNKLAKMMANLTHIFGWIEKLSRIFQRKWKMRLSLFIGGTYVPASFHLYQCCQHLPNRPLTYSILLTAAWMFG</sequence>
<dbReference type="EMBL" id="PUFL01000073">
    <property type="protein sequence ID" value="TDG89955.1"/>
    <property type="molecule type" value="Genomic_DNA"/>
</dbReference>
<proteinExistence type="predicted"/>
<feature type="non-terminal residue" evidence="1">
    <location>
        <position position="1"/>
    </location>
</feature>
<keyword evidence="2" id="KW-1185">Reference proteome</keyword>
<organism evidence="1 2">
    <name type="scientific">Lentilactobacillus parakefiri</name>
    <dbReference type="NCBI Taxonomy" id="152332"/>
    <lineage>
        <taxon>Bacteria</taxon>
        <taxon>Bacillati</taxon>
        <taxon>Bacillota</taxon>
        <taxon>Bacilli</taxon>
        <taxon>Lactobacillales</taxon>
        <taxon>Lactobacillaceae</taxon>
        <taxon>Lentilactobacillus</taxon>
    </lineage>
</organism>
<dbReference type="RefSeq" id="WP_204772885.1">
    <property type="nucleotide sequence ID" value="NZ_PUFL01000073.1"/>
</dbReference>
<name>A0AB38JU65_9LACO</name>
<accession>A0AB38JU65</accession>
<gene>
    <name evidence="1" type="ORF">C5L28_001277</name>
</gene>
<reference evidence="1 2" key="1">
    <citation type="journal article" date="2019" name="Appl. Microbiol. Biotechnol.">
        <title>Uncovering carbohydrate metabolism through a genotype-phenotype association study of 56 lactic acid bacteria genomes.</title>
        <authorList>
            <person name="Buron-Moles G."/>
            <person name="Chailyan A."/>
            <person name="Dolejs I."/>
            <person name="Forster J."/>
            <person name="Miks M.H."/>
        </authorList>
    </citation>
    <scope>NUCLEOTIDE SEQUENCE [LARGE SCALE GENOMIC DNA]</scope>
    <source>
        <strain evidence="1 2">DSM 10551</strain>
    </source>
</reference>
<evidence type="ECO:0000313" key="2">
    <source>
        <dbReference type="Proteomes" id="UP000294668"/>
    </source>
</evidence>
<protein>
    <submittedName>
        <fullName evidence="1">Uncharacterized protein</fullName>
    </submittedName>
</protein>